<dbReference type="Proteomes" id="UP000634136">
    <property type="component" value="Unassembled WGS sequence"/>
</dbReference>
<dbReference type="OrthoDB" id="264392at2759"/>
<reference evidence="1" key="1">
    <citation type="submission" date="2020-09" db="EMBL/GenBank/DDBJ databases">
        <title>Genome-Enabled Discovery of Anthraquinone Biosynthesis in Senna tora.</title>
        <authorList>
            <person name="Kang S.-H."/>
            <person name="Pandey R.P."/>
            <person name="Lee C.-M."/>
            <person name="Sim J.-S."/>
            <person name="Jeong J.-T."/>
            <person name="Choi B.-S."/>
            <person name="Jung M."/>
            <person name="Ginzburg D."/>
            <person name="Zhao K."/>
            <person name="Won S.Y."/>
            <person name="Oh T.-J."/>
            <person name="Yu Y."/>
            <person name="Kim N.-H."/>
            <person name="Lee O.R."/>
            <person name="Lee T.-H."/>
            <person name="Bashyal P."/>
            <person name="Kim T.-S."/>
            <person name="Lee W.-H."/>
            <person name="Kawkins C."/>
            <person name="Kim C.-K."/>
            <person name="Kim J.S."/>
            <person name="Ahn B.O."/>
            <person name="Rhee S.Y."/>
            <person name="Sohng J.K."/>
        </authorList>
    </citation>
    <scope>NUCLEOTIDE SEQUENCE</scope>
    <source>
        <tissue evidence="1">Leaf</tissue>
    </source>
</reference>
<sequence>MLDFIGRESGARVCLLRRLNSFFQICLTLGRTGLSSSKLPSSKGRASLTECNIDKETLDDEALIFHFENEEGLLIEQLSQDFFEKEGEQKEIEFELDGVVSLFGMVNADGKDALCRDNGTEHRYLFLSAISLPPRAFKPPTPLASLGMASSTLYFQLSLSLFQPLLAYKQPLLPAYYIRVCNTMGGGSGNDLVRFLTL</sequence>
<evidence type="ECO:0000313" key="2">
    <source>
        <dbReference type="Proteomes" id="UP000634136"/>
    </source>
</evidence>
<protein>
    <submittedName>
        <fullName evidence="1">Uncharacterized protein</fullName>
    </submittedName>
</protein>
<organism evidence="1 2">
    <name type="scientific">Senna tora</name>
    <dbReference type="NCBI Taxonomy" id="362788"/>
    <lineage>
        <taxon>Eukaryota</taxon>
        <taxon>Viridiplantae</taxon>
        <taxon>Streptophyta</taxon>
        <taxon>Embryophyta</taxon>
        <taxon>Tracheophyta</taxon>
        <taxon>Spermatophyta</taxon>
        <taxon>Magnoliopsida</taxon>
        <taxon>eudicotyledons</taxon>
        <taxon>Gunneridae</taxon>
        <taxon>Pentapetalae</taxon>
        <taxon>rosids</taxon>
        <taxon>fabids</taxon>
        <taxon>Fabales</taxon>
        <taxon>Fabaceae</taxon>
        <taxon>Caesalpinioideae</taxon>
        <taxon>Cassia clade</taxon>
        <taxon>Senna</taxon>
    </lineage>
</organism>
<accession>A0A834TLR4</accession>
<name>A0A834TLR4_9FABA</name>
<dbReference type="AlphaFoldDB" id="A0A834TLR4"/>
<keyword evidence="2" id="KW-1185">Reference proteome</keyword>
<proteinExistence type="predicted"/>
<evidence type="ECO:0000313" key="1">
    <source>
        <dbReference type="EMBL" id="KAF7824638.1"/>
    </source>
</evidence>
<comment type="caution">
    <text evidence="1">The sequence shown here is derived from an EMBL/GenBank/DDBJ whole genome shotgun (WGS) entry which is preliminary data.</text>
</comment>
<gene>
    <name evidence="1" type="ORF">G2W53_022782</name>
</gene>
<dbReference type="EMBL" id="JAAIUW010000007">
    <property type="protein sequence ID" value="KAF7824638.1"/>
    <property type="molecule type" value="Genomic_DNA"/>
</dbReference>